<evidence type="ECO:0000313" key="3">
    <source>
        <dbReference type="Proteomes" id="UP000239494"/>
    </source>
</evidence>
<accession>A0A2T0SN31</accession>
<dbReference type="RefSeq" id="WP_106194250.1">
    <property type="nucleotide sequence ID" value="NZ_PVTF01000015.1"/>
</dbReference>
<comment type="caution">
    <text evidence="2">The sequence shown here is derived from an EMBL/GenBank/DDBJ whole genome shotgun (WGS) entry which is preliminary data.</text>
</comment>
<feature type="domain" description="FAD-binding" evidence="1">
    <location>
        <begin position="6"/>
        <end position="314"/>
    </location>
</feature>
<dbReference type="Gene3D" id="3.30.9.10">
    <property type="entry name" value="D-Amino Acid Oxidase, subunit A, domain 2"/>
    <property type="match status" value="1"/>
</dbReference>
<sequence>MDSRSILISGAGIAGPTLASWLSASGWDVTVVERFDHVREQGQNIDVRGVGRQVIRRMGLEDAVRDRHTGETGTDFVDDTGRPLAGFAAGADDTGGATAELEILRGQFARLLHDHSAAGTEYVFGDRITGLHDDGSGVDVEFDHGAARRFDAVVVADGLRSRTRSLVMPDARVEELGLYTAYLTIPRTADDNDRWRVLTCGQGRALGLRPDNLGTTQASLSFVSDVRGLDRLGHDDVVAVLRATYADVGWQGPRVLEHLDDDSLYFEEVGQAKLPTWSRGRIALLGDAAYCASPISGMGTTLALAGAYVLAGELTGHDDPRTAFARYERILRPLVTKAQKLPPGAPGIAHPRGRLGRGLFRTAVRAAGSPLLGKVAGLASRFATPPAEAIELPDYPMPAQRAVTA</sequence>
<proteinExistence type="predicted"/>
<dbReference type="PANTHER" id="PTHR46865:SF2">
    <property type="entry name" value="MONOOXYGENASE"/>
    <property type="match status" value="1"/>
</dbReference>
<dbReference type="PRINTS" id="PR00420">
    <property type="entry name" value="RNGMNOXGNASE"/>
</dbReference>
<dbReference type="AlphaFoldDB" id="A0A2T0SN31"/>
<name>A0A2T0SN31_9PSEU</name>
<reference evidence="2 3" key="1">
    <citation type="submission" date="2018-03" db="EMBL/GenBank/DDBJ databases">
        <title>Genomic Encyclopedia of Archaeal and Bacterial Type Strains, Phase II (KMG-II): from individual species to whole genera.</title>
        <authorList>
            <person name="Goeker M."/>
        </authorList>
    </citation>
    <scope>NUCLEOTIDE SEQUENCE [LARGE SCALE GENOMIC DNA]</scope>
    <source>
        <strain evidence="2 3">DSM 44720</strain>
    </source>
</reference>
<evidence type="ECO:0000313" key="2">
    <source>
        <dbReference type="EMBL" id="PRY34808.1"/>
    </source>
</evidence>
<dbReference type="InterPro" id="IPR051704">
    <property type="entry name" value="FAD_aromatic-hydroxylase"/>
</dbReference>
<dbReference type="EMBL" id="PVTF01000015">
    <property type="protein sequence ID" value="PRY34808.1"/>
    <property type="molecule type" value="Genomic_DNA"/>
</dbReference>
<dbReference type="InterPro" id="IPR002938">
    <property type="entry name" value="FAD-bd"/>
</dbReference>
<protein>
    <submittedName>
        <fullName evidence="2">2-polyprenyl-6-methoxyphenol hydroxylase-like FAD-dependent oxidoreductase</fullName>
    </submittedName>
</protein>
<gene>
    <name evidence="2" type="ORF">CLV43_11584</name>
</gene>
<dbReference type="OrthoDB" id="4293235at2"/>
<dbReference type="SUPFAM" id="SSF51905">
    <property type="entry name" value="FAD/NAD(P)-binding domain"/>
    <property type="match status" value="1"/>
</dbReference>
<dbReference type="Gene3D" id="3.50.50.60">
    <property type="entry name" value="FAD/NAD(P)-binding domain"/>
    <property type="match status" value="1"/>
</dbReference>
<dbReference type="InterPro" id="IPR036188">
    <property type="entry name" value="FAD/NAD-bd_sf"/>
</dbReference>
<dbReference type="Proteomes" id="UP000239494">
    <property type="component" value="Unassembled WGS sequence"/>
</dbReference>
<evidence type="ECO:0000259" key="1">
    <source>
        <dbReference type="Pfam" id="PF01494"/>
    </source>
</evidence>
<dbReference type="Pfam" id="PF01494">
    <property type="entry name" value="FAD_binding_3"/>
    <property type="match status" value="1"/>
</dbReference>
<dbReference type="GO" id="GO:0071949">
    <property type="term" value="F:FAD binding"/>
    <property type="evidence" value="ECO:0007669"/>
    <property type="project" value="InterPro"/>
</dbReference>
<keyword evidence="3" id="KW-1185">Reference proteome</keyword>
<organism evidence="2 3">
    <name type="scientific">Umezawaea tangerina</name>
    <dbReference type="NCBI Taxonomy" id="84725"/>
    <lineage>
        <taxon>Bacteria</taxon>
        <taxon>Bacillati</taxon>
        <taxon>Actinomycetota</taxon>
        <taxon>Actinomycetes</taxon>
        <taxon>Pseudonocardiales</taxon>
        <taxon>Pseudonocardiaceae</taxon>
        <taxon>Umezawaea</taxon>
    </lineage>
</organism>
<dbReference type="PANTHER" id="PTHR46865">
    <property type="entry name" value="OXIDOREDUCTASE-RELATED"/>
    <property type="match status" value="1"/>
</dbReference>